<name>K1RWW8_MAGGI</name>
<proteinExistence type="predicted"/>
<dbReference type="HOGENOM" id="CLU_3016225_0_0_1"/>
<protein>
    <submittedName>
        <fullName evidence="1">Uncharacterized protein</fullName>
    </submittedName>
</protein>
<dbReference type="AlphaFoldDB" id="K1RWW8"/>
<sequence length="56" mass="6423">MSSVSVSVGHVTRCHTDIPLIRRVIEVKTYRWNVLDVIEPICVLRAALIKKSMCWV</sequence>
<dbReference type="EMBL" id="JH818754">
    <property type="protein sequence ID" value="EKC39416.1"/>
    <property type="molecule type" value="Genomic_DNA"/>
</dbReference>
<evidence type="ECO:0000313" key="1">
    <source>
        <dbReference type="EMBL" id="EKC39416.1"/>
    </source>
</evidence>
<organism evidence="1">
    <name type="scientific">Magallana gigas</name>
    <name type="common">Pacific oyster</name>
    <name type="synonym">Crassostrea gigas</name>
    <dbReference type="NCBI Taxonomy" id="29159"/>
    <lineage>
        <taxon>Eukaryota</taxon>
        <taxon>Metazoa</taxon>
        <taxon>Spiralia</taxon>
        <taxon>Lophotrochozoa</taxon>
        <taxon>Mollusca</taxon>
        <taxon>Bivalvia</taxon>
        <taxon>Autobranchia</taxon>
        <taxon>Pteriomorphia</taxon>
        <taxon>Ostreida</taxon>
        <taxon>Ostreoidea</taxon>
        <taxon>Ostreidae</taxon>
        <taxon>Magallana</taxon>
    </lineage>
</organism>
<dbReference type="InParanoid" id="K1RWW8"/>
<reference evidence="1" key="1">
    <citation type="journal article" date="2012" name="Nature">
        <title>The oyster genome reveals stress adaptation and complexity of shell formation.</title>
        <authorList>
            <person name="Zhang G."/>
            <person name="Fang X."/>
            <person name="Guo X."/>
            <person name="Li L."/>
            <person name="Luo R."/>
            <person name="Xu F."/>
            <person name="Yang P."/>
            <person name="Zhang L."/>
            <person name="Wang X."/>
            <person name="Qi H."/>
            <person name="Xiong Z."/>
            <person name="Que H."/>
            <person name="Xie Y."/>
            <person name="Holland P.W."/>
            <person name="Paps J."/>
            <person name="Zhu Y."/>
            <person name="Wu F."/>
            <person name="Chen Y."/>
            <person name="Wang J."/>
            <person name="Peng C."/>
            <person name="Meng J."/>
            <person name="Yang L."/>
            <person name="Liu J."/>
            <person name="Wen B."/>
            <person name="Zhang N."/>
            <person name="Huang Z."/>
            <person name="Zhu Q."/>
            <person name="Feng Y."/>
            <person name="Mount A."/>
            <person name="Hedgecock D."/>
            <person name="Xu Z."/>
            <person name="Liu Y."/>
            <person name="Domazet-Loso T."/>
            <person name="Du Y."/>
            <person name="Sun X."/>
            <person name="Zhang S."/>
            <person name="Liu B."/>
            <person name="Cheng P."/>
            <person name="Jiang X."/>
            <person name="Li J."/>
            <person name="Fan D."/>
            <person name="Wang W."/>
            <person name="Fu W."/>
            <person name="Wang T."/>
            <person name="Wang B."/>
            <person name="Zhang J."/>
            <person name="Peng Z."/>
            <person name="Li Y."/>
            <person name="Li N."/>
            <person name="Wang J."/>
            <person name="Chen M."/>
            <person name="He Y."/>
            <person name="Tan F."/>
            <person name="Song X."/>
            <person name="Zheng Q."/>
            <person name="Huang R."/>
            <person name="Yang H."/>
            <person name="Du X."/>
            <person name="Chen L."/>
            <person name="Yang M."/>
            <person name="Gaffney P.M."/>
            <person name="Wang S."/>
            <person name="Luo L."/>
            <person name="She Z."/>
            <person name="Ming Y."/>
            <person name="Huang W."/>
            <person name="Zhang S."/>
            <person name="Huang B."/>
            <person name="Zhang Y."/>
            <person name="Qu T."/>
            <person name="Ni P."/>
            <person name="Miao G."/>
            <person name="Wang J."/>
            <person name="Wang Q."/>
            <person name="Steinberg C.E."/>
            <person name="Wang H."/>
            <person name="Li N."/>
            <person name="Qian L."/>
            <person name="Zhang G."/>
            <person name="Li Y."/>
            <person name="Yang H."/>
            <person name="Liu X."/>
            <person name="Wang J."/>
            <person name="Yin Y."/>
            <person name="Wang J."/>
        </authorList>
    </citation>
    <scope>NUCLEOTIDE SEQUENCE [LARGE SCALE GENOMIC DNA]</scope>
    <source>
        <strain evidence="1">05x7-T-G4-1.051#20</strain>
    </source>
</reference>
<gene>
    <name evidence="1" type="ORF">CGI_10013353</name>
</gene>
<accession>K1RWW8</accession>